<sequence length="345" mass="38965">MKQFLWFLSIVVMLVACKGKKIPDVKGIPVTISLQEFDNDFFSIDTSKVGAELDRLAIKYPDFLPVYIVSVLGINPQDAMMPEAVKSFINSYRGIQHLGNDVFAKNRNSLFENLKLAIQLFKYYEPAFLIDSPFVITKFVGPMDAFEPFSIGDYGDVRTKNGVGIAMQFHLGADAVVYEESAAHGLFYDYQSKRFLPEMMVVNAVKNLIEDTYPYTFGNRPLVEEIVEKGKRIYLAQQLLPNVHDSLILGYTGKQLEGSYKNEAYIWNYFIKSDLLYNNEGTIKQLYVKDGPKTAELSDEAPGYIGLFVGMQIIKAYIKEKGMVSFSQLMKTPAADILSASKYKP</sequence>
<evidence type="ECO:0000313" key="1">
    <source>
        <dbReference type="EMBL" id="MDA3613811.1"/>
    </source>
</evidence>
<organism evidence="1 2">
    <name type="scientific">Polluticaenibacter yanchengensis</name>
    <dbReference type="NCBI Taxonomy" id="3014562"/>
    <lineage>
        <taxon>Bacteria</taxon>
        <taxon>Pseudomonadati</taxon>
        <taxon>Bacteroidota</taxon>
        <taxon>Chitinophagia</taxon>
        <taxon>Chitinophagales</taxon>
        <taxon>Chitinophagaceae</taxon>
        <taxon>Polluticaenibacter</taxon>
    </lineage>
</organism>
<evidence type="ECO:0000313" key="2">
    <source>
        <dbReference type="Proteomes" id="UP001210231"/>
    </source>
</evidence>
<reference evidence="1 2" key="1">
    <citation type="submission" date="2022-12" db="EMBL/GenBank/DDBJ databases">
        <title>Chitinophagaceae gen. sp. nov., a new member of the family Chitinophagaceae, isolated from soil in a chemical factory.</title>
        <authorList>
            <person name="Ke Z."/>
        </authorList>
    </citation>
    <scope>NUCLEOTIDE SEQUENCE [LARGE SCALE GENOMIC DNA]</scope>
    <source>
        <strain evidence="1 2">LY-5</strain>
    </source>
</reference>
<dbReference type="Proteomes" id="UP001210231">
    <property type="component" value="Unassembled WGS sequence"/>
</dbReference>
<name>A0ABT4UG31_9BACT</name>
<dbReference type="EMBL" id="JAQGEF010000003">
    <property type="protein sequence ID" value="MDA3613811.1"/>
    <property type="molecule type" value="Genomic_DNA"/>
</dbReference>
<proteinExistence type="predicted"/>
<dbReference type="InterPro" id="IPR019853">
    <property type="entry name" value="GldB-like"/>
</dbReference>
<accession>A0ABT4UG31</accession>
<dbReference type="PROSITE" id="PS51257">
    <property type="entry name" value="PROKAR_LIPOPROTEIN"/>
    <property type="match status" value="1"/>
</dbReference>
<dbReference type="RefSeq" id="WP_407030141.1">
    <property type="nucleotide sequence ID" value="NZ_JAQGEF010000003.1"/>
</dbReference>
<evidence type="ECO:0008006" key="3">
    <source>
        <dbReference type="Google" id="ProtNLM"/>
    </source>
</evidence>
<keyword evidence="2" id="KW-1185">Reference proteome</keyword>
<protein>
    <recommendedName>
        <fullName evidence="3">Gliding motility lipoprotein GldB</fullName>
    </recommendedName>
</protein>
<gene>
    <name evidence="1" type="ORF">O3P16_03245</name>
</gene>
<dbReference type="Pfam" id="PF25594">
    <property type="entry name" value="GldB_lipo"/>
    <property type="match status" value="1"/>
</dbReference>
<comment type="caution">
    <text evidence="1">The sequence shown here is derived from an EMBL/GenBank/DDBJ whole genome shotgun (WGS) entry which is preliminary data.</text>
</comment>